<dbReference type="EMBL" id="JAWCUD010000002">
    <property type="protein sequence ID" value="MDU0201049.1"/>
    <property type="molecule type" value="Genomic_DNA"/>
</dbReference>
<dbReference type="RefSeq" id="WP_315950719.1">
    <property type="nucleotide sequence ID" value="NZ_JAWCUD010000002.1"/>
</dbReference>
<evidence type="ECO:0000313" key="2">
    <source>
        <dbReference type="Proteomes" id="UP001260980"/>
    </source>
</evidence>
<protein>
    <submittedName>
        <fullName evidence="1">Zinc ribbon domain-containing protein</fullName>
    </submittedName>
</protein>
<dbReference type="Proteomes" id="UP001260980">
    <property type="component" value="Unassembled WGS sequence"/>
</dbReference>
<organism evidence="1 2">
    <name type="scientific">Paenibacillus violae</name>
    <dbReference type="NCBI Taxonomy" id="3077234"/>
    <lineage>
        <taxon>Bacteria</taxon>
        <taxon>Bacillati</taxon>
        <taxon>Bacillota</taxon>
        <taxon>Bacilli</taxon>
        <taxon>Bacillales</taxon>
        <taxon>Paenibacillaceae</taxon>
        <taxon>Paenibacillus</taxon>
    </lineage>
</organism>
<proteinExistence type="predicted"/>
<keyword evidence="2" id="KW-1185">Reference proteome</keyword>
<gene>
    <name evidence="1" type="ORF">RQP52_08115</name>
</gene>
<dbReference type="Pfam" id="PF09855">
    <property type="entry name" value="Zn_ribbon_13"/>
    <property type="match status" value="1"/>
</dbReference>
<name>A0ABU3R9U7_9BACL</name>
<comment type="caution">
    <text evidence="1">The sequence shown here is derived from an EMBL/GenBank/DDBJ whole genome shotgun (WGS) entry which is preliminary data.</text>
</comment>
<dbReference type="InterPro" id="IPR018652">
    <property type="entry name" value="DUF2082_NA-bd_Znr"/>
</dbReference>
<reference evidence="1 2" key="1">
    <citation type="submission" date="2023-10" db="EMBL/GenBank/DDBJ databases">
        <title>Paenibacillus strain PFR10 Genome sequencing and assembly.</title>
        <authorList>
            <person name="Kim I."/>
        </authorList>
    </citation>
    <scope>NUCLEOTIDE SEQUENCE [LARGE SCALE GENOMIC DNA]</scope>
    <source>
        <strain evidence="1 2">PFR10</strain>
    </source>
</reference>
<evidence type="ECO:0000313" key="1">
    <source>
        <dbReference type="EMBL" id="MDU0201049.1"/>
    </source>
</evidence>
<sequence>MNGTGLSKILDIEYNHFLFVSCLNCGFVEVYNPDVLKGHKSGKLGTIMDILFGG</sequence>
<accession>A0ABU3R9U7</accession>